<dbReference type="InterPro" id="IPR013783">
    <property type="entry name" value="Ig-like_fold"/>
</dbReference>
<keyword evidence="1" id="KW-1133">Transmembrane helix</keyword>
<evidence type="ECO:0000259" key="2">
    <source>
        <dbReference type="PROSITE" id="PS50835"/>
    </source>
</evidence>
<keyword evidence="1" id="KW-0812">Transmembrane</keyword>
<sequence>MKPAGNRNPQRNKYIVTVSKSSSPDRRLLKAILVAITLVVVGVLLGTLIPIYMKAKGKNKSSNESIFNTLASKQEGFISPSIEGSTSVHEVASQGRPSMASDATAKKKSAATSSLISSKTVPSPKATSAVSEQLQTYSLSSIVSLSTNIKRTIVSPIISSMSKVRPMSSVAGLTVIANLLPNKDCSRNCTTGTLNAACDACTCDHHVLTGRVLTIDNAPLSEANISLAETPYNILAKTNTSGHFMTLGVCADKQELLLEKHGFVPVTKRANVLTPTIASVIVKLEFAVPPSVTVHPKSKMRIAGQSVTFCCDGEGNPPPEIEWFKENNVIDKDLYNYNNTLEISDVTGLNGSFRCRVINQFGSEFSKVAELKVFARSEDSCPSAPISKNQTLPPGCVLNGTNTTVLDVGECKRVACVKGNDTFNSSCSDSQYCCGPRSFDSVLAKCGSIMSLTLSKIRTCGCGNCIDEQTVIHGLTVGQEGEPAKFVDLLFNGKQVERTDLNGMFSFSVPPDTKRAIVTFKDQIFKKFQEEDKTFILNEGQKAMYKVTLREKPQPVIFNASEPLDLPLGGDSDSFADLELPENTLLTEDGSVFQGNAKASLSVTDPRNLSDILTAPGDFTTLSEDGDEEILETYGMIKLKMEDDKGKPLVMSKPMKVYLDPEKLNLTVSEGNASAKLYWLDRKTGRWREAGDFSLEDGSKRRRKRTNRVFLVGTVTPSLAQEFLNFDRPEMRVGVRVTVSSAEDNVIITAIRKDNKGYVQRITNQGVVCMAIWKDKDYYLQAEKDSKLPDDSYKSTVRTYNWPSDGDKCYVKITVTGRRSVFKAESYTANKKDLYGYSTDITRATLDNQTASATCLEYRCSDVMNNGSLINNTYIAIRPVSDGCQFVKLGHDLDRYQSQCPYSLPPQQGVARSICDVPLPSFVLPVPGLYNSQYFPWGTTESSCKTGDPRLGFLFSGTFSSGFALHYDCT</sequence>
<dbReference type="Gene3D" id="2.60.40.10">
    <property type="entry name" value="Immunoglobulins"/>
    <property type="match status" value="1"/>
</dbReference>
<dbReference type="SUPFAM" id="SSF48726">
    <property type="entry name" value="Immunoglobulin"/>
    <property type="match status" value="1"/>
</dbReference>
<dbReference type="PANTHER" id="PTHR15031">
    <property type="entry name" value="CARTILAGE INTERMEDIATE LAYER PROTEIN CLIP"/>
    <property type="match status" value="1"/>
</dbReference>
<dbReference type="InterPro" id="IPR003598">
    <property type="entry name" value="Ig_sub2"/>
</dbReference>
<evidence type="ECO:0000313" key="4">
    <source>
        <dbReference type="Proteomes" id="UP000225706"/>
    </source>
</evidence>
<dbReference type="SMART" id="SM00409">
    <property type="entry name" value="IG"/>
    <property type="match status" value="1"/>
</dbReference>
<dbReference type="Pfam" id="PF13927">
    <property type="entry name" value="Ig_3"/>
    <property type="match status" value="1"/>
</dbReference>
<dbReference type="Pfam" id="PF23708">
    <property type="entry name" value="CILP_5th"/>
    <property type="match status" value="1"/>
</dbReference>
<dbReference type="InterPro" id="IPR056258">
    <property type="entry name" value="CILP-1/2_C"/>
</dbReference>
<dbReference type="SMART" id="SM00408">
    <property type="entry name" value="IGc2"/>
    <property type="match status" value="1"/>
</dbReference>
<comment type="caution">
    <text evidence="3">The sequence shown here is derived from an EMBL/GenBank/DDBJ whole genome shotgun (WGS) entry which is preliminary data.</text>
</comment>
<dbReference type="AlphaFoldDB" id="A0A2B4RVK0"/>
<dbReference type="InterPro" id="IPR003599">
    <property type="entry name" value="Ig_sub"/>
</dbReference>
<protein>
    <submittedName>
        <fullName evidence="3">Cartilage intermediate layer protein 1</fullName>
    </submittedName>
</protein>
<dbReference type="InterPro" id="IPR008969">
    <property type="entry name" value="CarboxyPept-like_regulatory"/>
</dbReference>
<dbReference type="SUPFAM" id="SSF49464">
    <property type="entry name" value="Carboxypeptidase regulatory domain-like"/>
    <property type="match status" value="1"/>
</dbReference>
<evidence type="ECO:0000256" key="1">
    <source>
        <dbReference type="SAM" id="Phobius"/>
    </source>
</evidence>
<feature type="transmembrane region" description="Helical" evidence="1">
    <location>
        <begin position="28"/>
        <end position="53"/>
    </location>
</feature>
<feature type="domain" description="Ig-like" evidence="2">
    <location>
        <begin position="290"/>
        <end position="366"/>
    </location>
</feature>
<dbReference type="CDD" id="cd00096">
    <property type="entry name" value="Ig"/>
    <property type="match status" value="1"/>
</dbReference>
<dbReference type="InterPro" id="IPR056255">
    <property type="entry name" value="CILP-1/2_dom"/>
</dbReference>
<dbReference type="OrthoDB" id="9980629at2759"/>
<accession>A0A2B4RVK0</accession>
<reference evidence="4" key="1">
    <citation type="journal article" date="2017" name="bioRxiv">
        <title>Comparative analysis of the genomes of Stylophora pistillata and Acropora digitifera provides evidence for extensive differences between species of corals.</title>
        <authorList>
            <person name="Voolstra C.R."/>
            <person name="Li Y."/>
            <person name="Liew Y.J."/>
            <person name="Baumgarten S."/>
            <person name="Zoccola D."/>
            <person name="Flot J.-F."/>
            <person name="Tambutte S."/>
            <person name="Allemand D."/>
            <person name="Aranda M."/>
        </authorList>
    </citation>
    <scope>NUCLEOTIDE SEQUENCE [LARGE SCALE GENOMIC DNA]</scope>
</reference>
<dbReference type="InterPro" id="IPR007110">
    <property type="entry name" value="Ig-like_dom"/>
</dbReference>
<dbReference type="EMBL" id="LSMT01000301">
    <property type="protein sequence ID" value="PFX20823.1"/>
    <property type="molecule type" value="Genomic_DNA"/>
</dbReference>
<dbReference type="PROSITE" id="PS50835">
    <property type="entry name" value="IG_LIKE"/>
    <property type="match status" value="1"/>
</dbReference>
<dbReference type="InterPro" id="IPR039675">
    <property type="entry name" value="CILP1/CILP2"/>
</dbReference>
<dbReference type="InterPro" id="IPR056256">
    <property type="entry name" value="CILP-1/2_b-sand_dom2"/>
</dbReference>
<keyword evidence="4" id="KW-1185">Reference proteome</keyword>
<dbReference type="Proteomes" id="UP000225706">
    <property type="component" value="Unassembled WGS sequence"/>
</dbReference>
<dbReference type="Pfam" id="PF23591">
    <property type="entry name" value="CILP"/>
    <property type="match status" value="1"/>
</dbReference>
<dbReference type="InterPro" id="IPR036179">
    <property type="entry name" value="Ig-like_dom_sf"/>
</dbReference>
<proteinExistence type="predicted"/>
<name>A0A2B4RVK0_STYPI</name>
<dbReference type="PANTHER" id="PTHR15031:SF6">
    <property type="entry name" value="CARTILAGE INTERMEDIATE LAYER PROTEIN 1-LIKE ISOFORM X1"/>
    <property type="match status" value="1"/>
</dbReference>
<evidence type="ECO:0000313" key="3">
    <source>
        <dbReference type="EMBL" id="PFX20823.1"/>
    </source>
</evidence>
<keyword evidence="1" id="KW-0472">Membrane</keyword>
<organism evidence="3 4">
    <name type="scientific">Stylophora pistillata</name>
    <name type="common">Smooth cauliflower coral</name>
    <dbReference type="NCBI Taxonomy" id="50429"/>
    <lineage>
        <taxon>Eukaryota</taxon>
        <taxon>Metazoa</taxon>
        <taxon>Cnidaria</taxon>
        <taxon>Anthozoa</taxon>
        <taxon>Hexacorallia</taxon>
        <taxon>Scleractinia</taxon>
        <taxon>Astrocoeniina</taxon>
        <taxon>Pocilloporidae</taxon>
        <taxon>Stylophora</taxon>
    </lineage>
</organism>
<gene>
    <name evidence="3" type="primary">CILP</name>
    <name evidence="3" type="ORF">AWC38_SpisGene14699</name>
</gene>
<dbReference type="Pfam" id="PF23599">
    <property type="entry name" value="CILP_C"/>
    <property type="match status" value="1"/>
</dbReference>